<dbReference type="EMBL" id="LIZS01000017">
    <property type="protein sequence ID" value="KPJ53519.1"/>
    <property type="molecule type" value="Genomic_DNA"/>
</dbReference>
<sequence>MFDDNGPGSTPGDTLALDTLDYNGGQGWYGVEVEPEVEITDGSGFYIACMGLDDQNPYVGFDLTPPFSYQMWEYSNTFGWRPGRDRFTEDVGVRCDIEPWFLPDVVATVDEFQRTTVRGAPGITPPNASLDFAVNFRNTTPGNVSTQWWIDAYLGPNLVYSLGPYSLFLLGGQELDRIYGLPVPSNAPVAGDYRLYVRVGSYPDAEHEDSFPFEIKSRGLQ</sequence>
<evidence type="ECO:0000313" key="1">
    <source>
        <dbReference type="EMBL" id="KPJ53519.1"/>
    </source>
</evidence>
<reference evidence="1 2" key="1">
    <citation type="journal article" date="2015" name="Microbiome">
        <title>Genomic resolution of linkages in carbon, nitrogen, and sulfur cycling among widespread estuary sediment bacteria.</title>
        <authorList>
            <person name="Baker B.J."/>
            <person name="Lazar C.S."/>
            <person name="Teske A.P."/>
            <person name="Dick G.J."/>
        </authorList>
    </citation>
    <scope>NUCLEOTIDE SEQUENCE [LARGE SCALE GENOMIC DNA]</scope>
    <source>
        <strain evidence="1">DG_24</strain>
    </source>
</reference>
<proteinExistence type="predicted"/>
<protein>
    <submittedName>
        <fullName evidence="1">Uncharacterized protein</fullName>
    </submittedName>
</protein>
<evidence type="ECO:0000313" key="2">
    <source>
        <dbReference type="Proteomes" id="UP000052008"/>
    </source>
</evidence>
<gene>
    <name evidence="1" type="ORF">AMJ39_04350</name>
</gene>
<dbReference type="Proteomes" id="UP000052008">
    <property type="component" value="Unassembled WGS sequence"/>
</dbReference>
<comment type="caution">
    <text evidence="1">The sequence shown here is derived from an EMBL/GenBank/DDBJ whole genome shotgun (WGS) entry which is preliminary data.</text>
</comment>
<name>A0A0S7WU59_UNCT6</name>
<accession>A0A0S7WU59</accession>
<dbReference type="AlphaFoldDB" id="A0A0S7WU59"/>
<organism evidence="1 2">
    <name type="scientific">candidate division TA06 bacterium DG_24</name>
    <dbReference type="NCBI Taxonomy" id="1703770"/>
    <lineage>
        <taxon>Bacteria</taxon>
        <taxon>Bacteria division TA06</taxon>
    </lineage>
</organism>